<accession>A0A941IJ74</accession>
<sequence>MNLWERDIFPRHDELDQLTAPTRLRIAVEAIDWTLRTSTTPIRYQAAADWIEEVMTEARAAVAEQAGHVDLSEDLAEQFDEVDEDADETGVSQLLMGVANVYEFDSFTSKALEGTLFACYVFSQQREVPEPETIEEEEAVARCREVIAHQQRLIETAAGW</sequence>
<comment type="caution">
    <text evidence="1">The sequence shown here is derived from an EMBL/GenBank/DDBJ whole genome shotgun (WGS) entry which is preliminary data.</text>
</comment>
<organism evidence="1 2">
    <name type="scientific">Actinospica acidithermotolerans</name>
    <dbReference type="NCBI Taxonomy" id="2828514"/>
    <lineage>
        <taxon>Bacteria</taxon>
        <taxon>Bacillati</taxon>
        <taxon>Actinomycetota</taxon>
        <taxon>Actinomycetes</taxon>
        <taxon>Catenulisporales</taxon>
        <taxon>Actinospicaceae</taxon>
        <taxon>Actinospica</taxon>
    </lineage>
</organism>
<reference evidence="1" key="1">
    <citation type="submission" date="2021-04" db="EMBL/GenBank/DDBJ databases">
        <title>Genome based classification of Actinospica acidithermotolerans sp. nov., an actinobacterium isolated from an Indonesian hot spring.</title>
        <authorList>
            <person name="Kusuma A.B."/>
            <person name="Putra K.E."/>
            <person name="Nafisah S."/>
            <person name="Loh J."/>
            <person name="Nouioui I."/>
            <person name="Goodfellow M."/>
        </authorList>
    </citation>
    <scope>NUCLEOTIDE SEQUENCE</scope>
    <source>
        <strain evidence="1">MGRD01-02</strain>
    </source>
</reference>
<evidence type="ECO:0000313" key="1">
    <source>
        <dbReference type="EMBL" id="MBR7827562.1"/>
    </source>
</evidence>
<gene>
    <name evidence="1" type="ORF">KDK95_14685</name>
</gene>
<evidence type="ECO:0000313" key="2">
    <source>
        <dbReference type="Proteomes" id="UP000676325"/>
    </source>
</evidence>
<dbReference type="RefSeq" id="WP_212518705.1">
    <property type="nucleotide sequence ID" value="NZ_JAGSOH010000037.1"/>
</dbReference>
<protein>
    <submittedName>
        <fullName evidence="1">Uncharacterized protein</fullName>
    </submittedName>
</protein>
<proteinExistence type="predicted"/>
<dbReference type="Proteomes" id="UP000676325">
    <property type="component" value="Unassembled WGS sequence"/>
</dbReference>
<keyword evidence="2" id="KW-1185">Reference proteome</keyword>
<dbReference type="AlphaFoldDB" id="A0A941IJ74"/>
<name>A0A941IJ74_9ACTN</name>
<dbReference type="EMBL" id="JAGSOH010000037">
    <property type="protein sequence ID" value="MBR7827562.1"/>
    <property type="molecule type" value="Genomic_DNA"/>
</dbReference>